<dbReference type="InterPro" id="IPR014044">
    <property type="entry name" value="CAP_dom"/>
</dbReference>
<dbReference type="EMBL" id="CP042593">
    <property type="protein sequence ID" value="QED47414.1"/>
    <property type="molecule type" value="Genomic_DNA"/>
</dbReference>
<dbReference type="InterPro" id="IPR029410">
    <property type="entry name" value="CAP_assoc"/>
</dbReference>
<proteinExistence type="predicted"/>
<feature type="transmembrane region" description="Helical" evidence="1">
    <location>
        <begin position="7"/>
        <end position="23"/>
    </location>
</feature>
<evidence type="ECO:0000256" key="1">
    <source>
        <dbReference type="SAM" id="Phobius"/>
    </source>
</evidence>
<dbReference type="SUPFAM" id="SSF55797">
    <property type="entry name" value="PR-1-like"/>
    <property type="match status" value="1"/>
</dbReference>
<dbReference type="STRING" id="1742359.GCA_001439625_00282"/>
<gene>
    <name evidence="4" type="ORF">FSZ17_09205</name>
</gene>
<organism evidence="4 5">
    <name type="scientific">Cytobacillus dafuensis</name>
    <name type="common">Bacillus dafuensis</name>
    <dbReference type="NCBI Taxonomy" id="1742359"/>
    <lineage>
        <taxon>Bacteria</taxon>
        <taxon>Bacillati</taxon>
        <taxon>Bacillota</taxon>
        <taxon>Bacilli</taxon>
        <taxon>Bacillales</taxon>
        <taxon>Bacillaceae</taxon>
        <taxon>Cytobacillus</taxon>
    </lineage>
</organism>
<reference evidence="5" key="1">
    <citation type="submission" date="2019-08" db="EMBL/GenBank/DDBJ databases">
        <authorList>
            <person name="Zheng X."/>
        </authorList>
    </citation>
    <scope>NUCLEOTIDE SEQUENCE [LARGE SCALE GENOMIC DNA]</scope>
    <source>
        <strain evidence="5">FJAT-25496</strain>
    </source>
</reference>
<dbReference type="OrthoDB" id="9783944at2"/>
<evidence type="ECO:0000313" key="4">
    <source>
        <dbReference type="EMBL" id="QED47414.1"/>
    </source>
</evidence>
<name>A0A5B8Z2W7_CYTDA</name>
<dbReference type="PANTHER" id="PTHR31157:SF26">
    <property type="entry name" value="SCP-LIKE EXTRACELLULAR PROTEIN"/>
    <property type="match status" value="1"/>
</dbReference>
<dbReference type="RefSeq" id="WP_082625182.1">
    <property type="nucleotide sequence ID" value="NZ_CP042593.1"/>
</dbReference>
<dbReference type="KEGG" id="bda:FSZ17_09205"/>
<keyword evidence="1" id="KW-0812">Transmembrane</keyword>
<sequence length="356" mass="40513">MRNLIRILISISSLLIIGLYFNIGTQKKEEVLIDEVVSNPKVDNDLEDNDSLLNAVTIKMPDEGLISFIGKSTNHLINIMGNPTRKDPSLYGYEWWIYPLSHNNYVQVGVIDDKIVTIYATGSESHIPPFKIGQPIADIYSATLFETTISIDYDNSSYKFELSEDDLNTRPLIKIGDIFAQLYLDKFSGTLSSIRLLDAATLIKQHPYEMVYRGDLLEENDELPINDEEVERGKERQILDITNVIRVRNDLNPLEWDEQTAAVALAHSKDMFDSKNFSHISEEFGDLSDRLEAGSVFYQIAGENIAANYIDAPAVVEGWLNSKGHRESLLNEQFTHLGVGVYKKHYTQNFIEKWQE</sequence>
<dbReference type="PANTHER" id="PTHR31157">
    <property type="entry name" value="SCP DOMAIN-CONTAINING PROTEIN"/>
    <property type="match status" value="1"/>
</dbReference>
<dbReference type="AlphaFoldDB" id="A0A5B8Z2W7"/>
<evidence type="ECO:0000313" key="5">
    <source>
        <dbReference type="Proteomes" id="UP000321555"/>
    </source>
</evidence>
<dbReference type="Gene3D" id="3.40.33.10">
    <property type="entry name" value="CAP"/>
    <property type="match status" value="1"/>
</dbReference>
<feature type="domain" description="CAP-associated" evidence="3">
    <location>
        <begin position="69"/>
        <end position="208"/>
    </location>
</feature>
<dbReference type="Pfam" id="PF00188">
    <property type="entry name" value="CAP"/>
    <property type="match status" value="1"/>
</dbReference>
<keyword evidence="1" id="KW-1133">Transmembrane helix</keyword>
<keyword evidence="1" id="KW-0472">Membrane</keyword>
<accession>A0A5B8Z2W7</accession>
<evidence type="ECO:0000259" key="2">
    <source>
        <dbReference type="Pfam" id="PF00188"/>
    </source>
</evidence>
<keyword evidence="5" id="KW-1185">Reference proteome</keyword>
<dbReference type="Pfam" id="PF14504">
    <property type="entry name" value="CAP_assoc_N"/>
    <property type="match status" value="1"/>
</dbReference>
<evidence type="ECO:0008006" key="6">
    <source>
        <dbReference type="Google" id="ProtNLM"/>
    </source>
</evidence>
<evidence type="ECO:0000259" key="3">
    <source>
        <dbReference type="Pfam" id="PF14504"/>
    </source>
</evidence>
<feature type="domain" description="SCP" evidence="2">
    <location>
        <begin position="239"/>
        <end position="349"/>
    </location>
</feature>
<dbReference type="CDD" id="cd05379">
    <property type="entry name" value="CAP_bacterial"/>
    <property type="match status" value="1"/>
</dbReference>
<dbReference type="Proteomes" id="UP000321555">
    <property type="component" value="Chromosome"/>
</dbReference>
<protein>
    <recommendedName>
        <fullName evidence="6">CAP domain-containing protein</fullName>
    </recommendedName>
</protein>
<dbReference type="InterPro" id="IPR035940">
    <property type="entry name" value="CAP_sf"/>
</dbReference>